<comment type="subcellular location">
    <subcellularLocation>
        <location evidence="1">Nucleus</location>
    </subcellularLocation>
</comment>
<gene>
    <name evidence="5" type="ORF">CLO192961_LOCUS352172</name>
</gene>
<organism evidence="5 6">
    <name type="scientific">Bionectria ochroleuca</name>
    <name type="common">Gliocladium roseum</name>
    <dbReference type="NCBI Taxonomy" id="29856"/>
    <lineage>
        <taxon>Eukaryota</taxon>
        <taxon>Fungi</taxon>
        <taxon>Dikarya</taxon>
        <taxon>Ascomycota</taxon>
        <taxon>Pezizomycotina</taxon>
        <taxon>Sordariomycetes</taxon>
        <taxon>Hypocreomycetidae</taxon>
        <taxon>Hypocreales</taxon>
        <taxon>Bionectriaceae</taxon>
        <taxon>Clonostachys</taxon>
    </lineage>
</organism>
<evidence type="ECO:0000256" key="1">
    <source>
        <dbReference type="ARBA" id="ARBA00004123"/>
    </source>
</evidence>
<evidence type="ECO:0000256" key="3">
    <source>
        <dbReference type="ARBA" id="ARBA00023125"/>
    </source>
</evidence>
<evidence type="ECO:0000313" key="5">
    <source>
        <dbReference type="EMBL" id="VUC33470.1"/>
    </source>
</evidence>
<protein>
    <recommendedName>
        <fullName evidence="7">Transcription factor domain-containing protein</fullName>
    </recommendedName>
</protein>
<keyword evidence="4" id="KW-0539">Nucleus</keyword>
<keyword evidence="6" id="KW-1185">Reference proteome</keyword>
<keyword evidence="3" id="KW-0238">DNA-binding</keyword>
<comment type="caution">
    <text evidence="5">The sequence shown here is derived from an EMBL/GenBank/DDBJ whole genome shotgun (WGS) entry which is preliminary data.</text>
</comment>
<accession>A0ABY6UQJ8</accession>
<keyword evidence="2" id="KW-0479">Metal-binding</keyword>
<evidence type="ECO:0008006" key="7">
    <source>
        <dbReference type="Google" id="ProtNLM"/>
    </source>
</evidence>
<evidence type="ECO:0000256" key="2">
    <source>
        <dbReference type="ARBA" id="ARBA00022723"/>
    </source>
</evidence>
<evidence type="ECO:0000256" key="4">
    <source>
        <dbReference type="ARBA" id="ARBA00023242"/>
    </source>
</evidence>
<name>A0ABY6UQJ8_BIOOC</name>
<proteinExistence type="predicted"/>
<reference evidence="5 6" key="1">
    <citation type="submission" date="2019-06" db="EMBL/GenBank/DDBJ databases">
        <authorList>
            <person name="Broberg M."/>
        </authorList>
    </citation>
    <scope>NUCLEOTIDE SEQUENCE [LARGE SCALE GENOMIC DNA]</scope>
</reference>
<dbReference type="Proteomes" id="UP000766486">
    <property type="component" value="Unassembled WGS sequence"/>
</dbReference>
<sequence>MENAYTLGGYRGDPSRRLGIVLSIEVALSTILRRLDCIEQSIRRPEDTSSGLSNTIGDEFQCQSESEHIDDYARGSVEPDAWLSASSISHSSNHHDSVKALSDSSSPVSALQHAADEVQRLAVQHDNSLMTAVDELHIDQESAKSWVKKLMPDIIGLPNVKLEASICVVYYCILYHGCFFHSQSTPFENNSETRTKLYQHCLRAVLAWEPCATGTTTDFVAAFFMVRVAAERFDLELSWTMFRRACQYAESIKLHRLDSSVDPALTGLDNAVLDAGRKGFWELINMDIYFHLIHDKPSAIVGTSHKAEVNLPWLDDSGLQTETENITTLRFLIESRRSFILMEFLQLLEDAKVQPDPELISKTEMLCGKIEALYEQWEITEWVKKMIQSDGQLWTVAGLAMEGYTYIVSMLRHVISTTPGTVGTEPCDLRVSKLPLAIRACRHILDIVGLLLNVMPFMGTVSVTFTVLQAHIPCAYLASNLLYSATPREYQADAVLIERVARGLERISDGIADLAPLVAAIDNLNLMIHDRLRSHTPK</sequence>
<dbReference type="PANTHER" id="PTHR46910:SF3">
    <property type="entry name" value="HALOTOLERANCE PROTEIN 9-RELATED"/>
    <property type="match status" value="1"/>
</dbReference>
<evidence type="ECO:0000313" key="6">
    <source>
        <dbReference type="Proteomes" id="UP000766486"/>
    </source>
</evidence>
<dbReference type="EMBL" id="CABFNS010000863">
    <property type="protein sequence ID" value="VUC33470.1"/>
    <property type="molecule type" value="Genomic_DNA"/>
</dbReference>
<dbReference type="PANTHER" id="PTHR46910">
    <property type="entry name" value="TRANSCRIPTION FACTOR PDR1"/>
    <property type="match status" value="1"/>
</dbReference>
<dbReference type="InterPro" id="IPR050987">
    <property type="entry name" value="AtrR-like"/>
</dbReference>
<dbReference type="CDD" id="cd12148">
    <property type="entry name" value="fungal_TF_MHR"/>
    <property type="match status" value="1"/>
</dbReference>